<protein>
    <recommendedName>
        <fullName evidence="3">7TM GPCR serpentine receptor class x (Srx) domain-containing protein</fullName>
    </recommendedName>
</protein>
<feature type="transmembrane region" description="Helical" evidence="2">
    <location>
        <begin position="125"/>
        <end position="153"/>
    </location>
</feature>
<evidence type="ECO:0000313" key="5">
    <source>
        <dbReference type="Proteomes" id="UP000008068"/>
    </source>
</evidence>
<gene>
    <name evidence="4" type="ORF">CAEBREN_03113</name>
</gene>
<dbReference type="Proteomes" id="UP000008068">
    <property type="component" value="Unassembled WGS sequence"/>
</dbReference>
<accession>G0NJ45</accession>
<feature type="transmembrane region" description="Helical" evidence="2">
    <location>
        <begin position="223"/>
        <end position="242"/>
    </location>
</feature>
<dbReference type="OrthoDB" id="5806333at2759"/>
<dbReference type="OMA" id="CCANGCI"/>
<dbReference type="Gene3D" id="1.20.1070.10">
    <property type="entry name" value="Rhodopsin 7-helix transmembrane proteins"/>
    <property type="match status" value="1"/>
</dbReference>
<feature type="transmembrane region" description="Helical" evidence="2">
    <location>
        <begin position="6"/>
        <end position="28"/>
    </location>
</feature>
<feature type="domain" description="7TM GPCR serpentine receptor class x (Srx)" evidence="3">
    <location>
        <begin position="12"/>
        <end position="245"/>
    </location>
</feature>
<feature type="transmembrane region" description="Helical" evidence="2">
    <location>
        <begin position="40"/>
        <end position="73"/>
    </location>
</feature>
<keyword evidence="2" id="KW-1133">Transmembrane helix</keyword>
<feature type="transmembrane region" description="Helical" evidence="2">
    <location>
        <begin position="181"/>
        <end position="202"/>
    </location>
</feature>
<sequence length="318" mass="35953">MFKTAVGYFFLQLSIFGLVINFGALFPLRKIMRKGDPHCVYLIAVVTILNDMINLMVNCCYFAPTIIASNYILADAPDAFGPLLMASIAHFSWNNGIFLMLLMVFNRFMCLVFEKKEVFTKQRIIGFCAFSAILSGAKILLDIFVLPCCVVLMDFEKFGFSIPNPNNQTDWSDWIDSPIEISVFMVTLICYIIVFIKCRITVIHVEETLDSKHQKKVKARERSIAMQFLTISIFSMLSSASLKLTPIIFGRDHVESNIISPIVYATGCCANASVFLFMNEEVNEDIMKRIFKNNTVHSGEGEGEGNQNVVTFEQPELM</sequence>
<dbReference type="SUPFAM" id="SSF81321">
    <property type="entry name" value="Family A G protein-coupled receptor-like"/>
    <property type="match status" value="1"/>
</dbReference>
<organism evidence="5">
    <name type="scientific">Caenorhabditis brenneri</name>
    <name type="common">Nematode worm</name>
    <dbReference type="NCBI Taxonomy" id="135651"/>
    <lineage>
        <taxon>Eukaryota</taxon>
        <taxon>Metazoa</taxon>
        <taxon>Ecdysozoa</taxon>
        <taxon>Nematoda</taxon>
        <taxon>Chromadorea</taxon>
        <taxon>Rhabditida</taxon>
        <taxon>Rhabditina</taxon>
        <taxon>Rhabditomorpha</taxon>
        <taxon>Rhabditoidea</taxon>
        <taxon>Rhabditidae</taxon>
        <taxon>Peloderinae</taxon>
        <taxon>Caenorhabditis</taxon>
    </lineage>
</organism>
<dbReference type="FunCoup" id="G0NJ45">
    <property type="interactions" value="11"/>
</dbReference>
<feature type="transmembrane region" description="Helical" evidence="2">
    <location>
        <begin position="93"/>
        <end position="113"/>
    </location>
</feature>
<dbReference type="PANTHER" id="PTHR22718">
    <property type="entry name" value="SERPENTINE RECEPTOR, CLASS X"/>
    <property type="match status" value="1"/>
</dbReference>
<dbReference type="eggNOG" id="ENOG502R6XI">
    <property type="taxonomic scope" value="Eukaryota"/>
</dbReference>
<dbReference type="InParanoid" id="G0NJ45"/>
<feature type="transmembrane region" description="Helical" evidence="2">
    <location>
        <begin position="262"/>
        <end position="279"/>
    </location>
</feature>
<dbReference type="InterPro" id="IPR019430">
    <property type="entry name" value="7TM_GPCR_serpentine_rcpt_Srx"/>
</dbReference>
<evidence type="ECO:0000313" key="4">
    <source>
        <dbReference type="EMBL" id="EGT32121.1"/>
    </source>
</evidence>
<evidence type="ECO:0000259" key="3">
    <source>
        <dbReference type="Pfam" id="PF10328"/>
    </source>
</evidence>
<evidence type="ECO:0000256" key="1">
    <source>
        <dbReference type="SAM" id="MobiDB-lite"/>
    </source>
</evidence>
<dbReference type="Pfam" id="PF10328">
    <property type="entry name" value="7TM_GPCR_Srx"/>
    <property type="match status" value="1"/>
</dbReference>
<reference evidence="5" key="1">
    <citation type="submission" date="2011-07" db="EMBL/GenBank/DDBJ databases">
        <authorList>
            <consortium name="Caenorhabditis brenneri Sequencing and Analysis Consortium"/>
            <person name="Wilson R.K."/>
        </authorList>
    </citation>
    <scope>NUCLEOTIDE SEQUENCE [LARGE SCALE GENOMIC DNA]</scope>
    <source>
        <strain evidence="5">PB2801</strain>
    </source>
</reference>
<dbReference type="EMBL" id="GL379893">
    <property type="protein sequence ID" value="EGT32121.1"/>
    <property type="molecule type" value="Genomic_DNA"/>
</dbReference>
<dbReference type="HOGENOM" id="CLU_059457_0_0_1"/>
<dbReference type="STRING" id="135651.G0NJ45"/>
<proteinExistence type="predicted"/>
<evidence type="ECO:0000256" key="2">
    <source>
        <dbReference type="SAM" id="Phobius"/>
    </source>
</evidence>
<name>G0NJ45_CAEBE</name>
<keyword evidence="5" id="KW-1185">Reference proteome</keyword>
<dbReference type="AlphaFoldDB" id="G0NJ45"/>
<feature type="region of interest" description="Disordered" evidence="1">
    <location>
        <begin position="297"/>
        <end position="318"/>
    </location>
</feature>
<keyword evidence="2" id="KW-0472">Membrane</keyword>
<keyword evidence="2" id="KW-0812">Transmembrane</keyword>
<dbReference type="PANTHER" id="PTHR22718:SF9">
    <property type="entry name" value="7TM GPCR SERPENTINE RECEPTOR CLASS X (SRX) DOMAIN-CONTAINING PROTEIN"/>
    <property type="match status" value="1"/>
</dbReference>